<dbReference type="GO" id="GO:0005960">
    <property type="term" value="C:glycine cleavage complex"/>
    <property type="evidence" value="ECO:0007669"/>
    <property type="project" value="InterPro"/>
</dbReference>
<dbReference type="Gene3D" id="3.30.1360.120">
    <property type="entry name" value="Probable tRNA modification gtpase trme, domain 1"/>
    <property type="match status" value="1"/>
</dbReference>
<dbReference type="Gene3D" id="2.40.30.110">
    <property type="entry name" value="Aminomethyltransferase beta-barrel domains"/>
    <property type="match status" value="1"/>
</dbReference>
<comment type="catalytic activity">
    <reaction evidence="6 7">
        <text>N(6)-[(R)-S(8)-aminomethyldihydrolipoyl]-L-lysyl-[protein] + (6S)-5,6,7,8-tetrahydrofolate = N(6)-[(R)-dihydrolipoyl]-L-lysyl-[protein] + (6R)-5,10-methylene-5,6,7,8-tetrahydrofolate + NH4(+)</text>
        <dbReference type="Rhea" id="RHEA:16945"/>
        <dbReference type="Rhea" id="RHEA-COMP:10475"/>
        <dbReference type="Rhea" id="RHEA-COMP:10492"/>
        <dbReference type="ChEBI" id="CHEBI:15636"/>
        <dbReference type="ChEBI" id="CHEBI:28938"/>
        <dbReference type="ChEBI" id="CHEBI:57453"/>
        <dbReference type="ChEBI" id="CHEBI:83100"/>
        <dbReference type="ChEBI" id="CHEBI:83143"/>
        <dbReference type="EC" id="2.1.2.10"/>
    </reaction>
</comment>
<dbReference type="PANTHER" id="PTHR43757:SF2">
    <property type="entry name" value="AMINOMETHYLTRANSFERASE, MITOCHONDRIAL"/>
    <property type="match status" value="1"/>
</dbReference>
<dbReference type="InterPro" id="IPR022903">
    <property type="entry name" value="GcvT_bac"/>
</dbReference>
<dbReference type="OrthoDB" id="9774591at2"/>
<dbReference type="EC" id="2.1.2.10" evidence="2 7"/>
<comment type="caution">
    <text evidence="11">The sequence shown here is derived from an EMBL/GenBank/DDBJ whole genome shotgun (WGS) entry which is preliminary data.</text>
</comment>
<evidence type="ECO:0000256" key="7">
    <source>
        <dbReference type="HAMAP-Rule" id="MF_00259"/>
    </source>
</evidence>
<evidence type="ECO:0000256" key="2">
    <source>
        <dbReference type="ARBA" id="ARBA00012616"/>
    </source>
</evidence>
<dbReference type="Proteomes" id="UP000221024">
    <property type="component" value="Unassembled WGS sequence"/>
</dbReference>
<evidence type="ECO:0000259" key="10">
    <source>
        <dbReference type="Pfam" id="PF08669"/>
    </source>
</evidence>
<dbReference type="GO" id="GO:0004047">
    <property type="term" value="F:aminomethyltransferase activity"/>
    <property type="evidence" value="ECO:0007669"/>
    <property type="project" value="UniProtKB-UniRule"/>
</dbReference>
<dbReference type="Pfam" id="PF08669">
    <property type="entry name" value="GCV_T_C"/>
    <property type="match status" value="1"/>
</dbReference>
<keyword evidence="12" id="KW-1185">Reference proteome</keyword>
<sequence>MSYAMPNTLATTPLYDVHERLGARMMPFGGFDMPVQYSGIIDEHQAVRNEAGLFDVSHMGEVEVTGPHAEAFVQQLVTNDVSALYDGKALYTAMCTPEGGIIDDLLVYRRAADSFLLVINAGNRAEDWAWMQDHNPMGATLANRSDDYALLALQGPAAFDIARPFVGEALDDLKFYHFIEAESGAFMECEHAIISRTGYTGEPGLELYIAPDDAEHVWATLLNAGADHGLKPAGLGARDTLRMEAGFCLHGNDISKDTNPYEAGLGWIVKLDAGDFVGREALQAINEAGPKRKLVAFVAQERGIPRHGDALAMPNGTTLGSVTSGTQSPTLSTGIGLGYVPNDEKYTAPGTALTVQGRRPVAVEVAKPPLHTS</sequence>
<name>A0A2H3P6T2_9BACT</name>
<dbReference type="GO" id="GO:0005829">
    <property type="term" value="C:cytosol"/>
    <property type="evidence" value="ECO:0007669"/>
    <property type="project" value="TreeGrafter"/>
</dbReference>
<feature type="domain" description="Aminomethyltransferase C-terminal" evidence="10">
    <location>
        <begin position="292"/>
        <end position="370"/>
    </location>
</feature>
<evidence type="ECO:0000256" key="8">
    <source>
        <dbReference type="PIRSR" id="PIRSR006487-1"/>
    </source>
</evidence>
<dbReference type="EMBL" id="PDEP01000007">
    <property type="protein sequence ID" value="PEN06735.1"/>
    <property type="molecule type" value="Genomic_DNA"/>
</dbReference>
<evidence type="ECO:0000256" key="1">
    <source>
        <dbReference type="ARBA" id="ARBA00008609"/>
    </source>
</evidence>
<dbReference type="PIRSF" id="PIRSF006487">
    <property type="entry name" value="GcvT"/>
    <property type="match status" value="1"/>
</dbReference>
<dbReference type="GO" id="GO:0019464">
    <property type="term" value="P:glycine decarboxylation via glycine cleavage system"/>
    <property type="evidence" value="ECO:0007669"/>
    <property type="project" value="UniProtKB-UniRule"/>
</dbReference>
<dbReference type="InterPro" id="IPR028896">
    <property type="entry name" value="GcvT/YgfZ/DmdA"/>
</dbReference>
<protein>
    <recommendedName>
        <fullName evidence="2 7">Aminomethyltransferase</fullName>
        <ecNumber evidence="2 7">2.1.2.10</ecNumber>
    </recommendedName>
    <alternativeName>
        <fullName evidence="5 7">Glycine cleavage system T protein</fullName>
    </alternativeName>
</protein>
<comment type="subunit">
    <text evidence="7">The glycine cleavage system is composed of four proteins: P, T, L and H.</text>
</comment>
<dbReference type="GO" id="GO:0008483">
    <property type="term" value="F:transaminase activity"/>
    <property type="evidence" value="ECO:0007669"/>
    <property type="project" value="UniProtKB-KW"/>
</dbReference>
<dbReference type="InterPro" id="IPR013977">
    <property type="entry name" value="GcvT_C"/>
</dbReference>
<keyword evidence="3 7" id="KW-0032">Aminotransferase</keyword>
<evidence type="ECO:0000313" key="11">
    <source>
        <dbReference type="EMBL" id="PEN06735.1"/>
    </source>
</evidence>
<dbReference type="PANTHER" id="PTHR43757">
    <property type="entry name" value="AMINOMETHYLTRANSFERASE"/>
    <property type="match status" value="1"/>
</dbReference>
<reference evidence="11 12" key="1">
    <citation type="submission" date="2017-10" db="EMBL/GenBank/DDBJ databases">
        <title>Draft genome of Longimonas halophila.</title>
        <authorList>
            <person name="Goh K.M."/>
            <person name="Shamsir M.S."/>
            <person name="Lim S.W."/>
        </authorList>
    </citation>
    <scope>NUCLEOTIDE SEQUENCE [LARGE SCALE GENOMIC DNA]</scope>
    <source>
        <strain evidence="11 12">KCTC 42399</strain>
    </source>
</reference>
<dbReference type="SUPFAM" id="SSF101790">
    <property type="entry name" value="Aminomethyltransferase beta-barrel domain"/>
    <property type="match status" value="1"/>
</dbReference>
<dbReference type="HAMAP" id="MF_00259">
    <property type="entry name" value="GcvT"/>
    <property type="match status" value="1"/>
</dbReference>
<gene>
    <name evidence="7 11" type="primary">gcvT</name>
    <name evidence="11" type="ORF">CRI93_08845</name>
</gene>
<dbReference type="FunFam" id="3.30.70.1400:FF:000001">
    <property type="entry name" value="Aminomethyltransferase"/>
    <property type="match status" value="1"/>
</dbReference>
<accession>A0A2H3P6T2</accession>
<evidence type="ECO:0000313" key="12">
    <source>
        <dbReference type="Proteomes" id="UP000221024"/>
    </source>
</evidence>
<dbReference type="InterPro" id="IPR027266">
    <property type="entry name" value="TrmE/GcvT-like"/>
</dbReference>
<dbReference type="Pfam" id="PF01571">
    <property type="entry name" value="GCV_T"/>
    <property type="match status" value="1"/>
</dbReference>
<evidence type="ECO:0000256" key="5">
    <source>
        <dbReference type="ARBA" id="ARBA00031395"/>
    </source>
</evidence>
<evidence type="ECO:0000256" key="6">
    <source>
        <dbReference type="ARBA" id="ARBA00047665"/>
    </source>
</evidence>
<feature type="domain" description="GCVT N-terminal" evidence="9">
    <location>
        <begin position="14"/>
        <end position="272"/>
    </location>
</feature>
<dbReference type="InterPro" id="IPR006222">
    <property type="entry name" value="GCVT_N"/>
</dbReference>
<evidence type="ECO:0000256" key="4">
    <source>
        <dbReference type="ARBA" id="ARBA00022679"/>
    </source>
</evidence>
<keyword evidence="4 7" id="KW-0808">Transferase</keyword>
<dbReference type="AlphaFoldDB" id="A0A2H3P6T2"/>
<organism evidence="11 12">
    <name type="scientific">Longimonas halophila</name>
    <dbReference type="NCBI Taxonomy" id="1469170"/>
    <lineage>
        <taxon>Bacteria</taxon>
        <taxon>Pseudomonadati</taxon>
        <taxon>Rhodothermota</taxon>
        <taxon>Rhodothermia</taxon>
        <taxon>Rhodothermales</taxon>
        <taxon>Salisaetaceae</taxon>
        <taxon>Longimonas</taxon>
    </lineage>
</organism>
<dbReference type="SUPFAM" id="SSF103025">
    <property type="entry name" value="Folate-binding domain"/>
    <property type="match status" value="1"/>
</dbReference>
<dbReference type="FunFam" id="4.10.1250.10:FF:000001">
    <property type="entry name" value="Aminomethyltransferase"/>
    <property type="match status" value="1"/>
</dbReference>
<dbReference type="NCBIfam" id="TIGR00528">
    <property type="entry name" value="gcvT"/>
    <property type="match status" value="1"/>
</dbReference>
<dbReference type="NCBIfam" id="NF001567">
    <property type="entry name" value="PRK00389.1"/>
    <property type="match status" value="1"/>
</dbReference>
<comment type="similarity">
    <text evidence="1 7">Belongs to the GcvT family.</text>
</comment>
<dbReference type="Gene3D" id="3.30.70.1400">
    <property type="entry name" value="Aminomethyltransferase beta-barrel domains"/>
    <property type="match status" value="1"/>
</dbReference>
<dbReference type="InterPro" id="IPR006223">
    <property type="entry name" value="GcvT"/>
</dbReference>
<evidence type="ECO:0000259" key="9">
    <source>
        <dbReference type="Pfam" id="PF01571"/>
    </source>
</evidence>
<feature type="binding site" evidence="8">
    <location>
        <position position="206"/>
    </location>
    <ligand>
        <name>substrate</name>
    </ligand>
</feature>
<proteinExistence type="inferred from homology"/>
<dbReference type="InterPro" id="IPR029043">
    <property type="entry name" value="GcvT/YgfZ_C"/>
</dbReference>
<comment type="function">
    <text evidence="7">The glycine cleavage system catalyzes the degradation of glycine.</text>
</comment>
<dbReference type="Gene3D" id="4.10.1250.10">
    <property type="entry name" value="Aminomethyltransferase fragment"/>
    <property type="match status" value="1"/>
</dbReference>
<evidence type="ECO:0000256" key="3">
    <source>
        <dbReference type="ARBA" id="ARBA00022576"/>
    </source>
</evidence>